<dbReference type="Proteomes" id="UP000712600">
    <property type="component" value="Unassembled WGS sequence"/>
</dbReference>
<evidence type="ECO:0000313" key="2">
    <source>
        <dbReference type="Proteomes" id="UP000712600"/>
    </source>
</evidence>
<name>A0A8S9QGI0_BRACR</name>
<dbReference type="EMBL" id="QGKX02001290">
    <property type="protein sequence ID" value="KAF3540370.1"/>
    <property type="molecule type" value="Genomic_DNA"/>
</dbReference>
<proteinExistence type="predicted"/>
<protein>
    <submittedName>
        <fullName evidence="1">Uncharacterized protein</fullName>
    </submittedName>
</protein>
<dbReference type="AlphaFoldDB" id="A0A8S9QGI0"/>
<accession>A0A8S9QGI0</accession>
<evidence type="ECO:0000313" key="1">
    <source>
        <dbReference type="EMBL" id="KAF3540370.1"/>
    </source>
</evidence>
<organism evidence="1 2">
    <name type="scientific">Brassica cretica</name>
    <name type="common">Mustard</name>
    <dbReference type="NCBI Taxonomy" id="69181"/>
    <lineage>
        <taxon>Eukaryota</taxon>
        <taxon>Viridiplantae</taxon>
        <taxon>Streptophyta</taxon>
        <taxon>Embryophyta</taxon>
        <taxon>Tracheophyta</taxon>
        <taxon>Spermatophyta</taxon>
        <taxon>Magnoliopsida</taxon>
        <taxon>eudicotyledons</taxon>
        <taxon>Gunneridae</taxon>
        <taxon>Pentapetalae</taxon>
        <taxon>rosids</taxon>
        <taxon>malvids</taxon>
        <taxon>Brassicales</taxon>
        <taxon>Brassicaceae</taxon>
        <taxon>Brassiceae</taxon>
        <taxon>Brassica</taxon>
    </lineage>
</organism>
<gene>
    <name evidence="1" type="ORF">F2Q69_00021275</name>
</gene>
<comment type="caution">
    <text evidence="1">The sequence shown here is derived from an EMBL/GenBank/DDBJ whole genome shotgun (WGS) entry which is preliminary data.</text>
</comment>
<reference evidence="1" key="1">
    <citation type="submission" date="2019-12" db="EMBL/GenBank/DDBJ databases">
        <title>Genome sequencing and annotation of Brassica cretica.</title>
        <authorList>
            <person name="Studholme D.J."/>
            <person name="Sarris P."/>
        </authorList>
    </citation>
    <scope>NUCLEOTIDE SEQUENCE</scope>
    <source>
        <strain evidence="1">PFS-109/04</strain>
        <tissue evidence="1">Leaf</tissue>
    </source>
</reference>
<sequence length="148" mass="16526">MKTSQDDPSATVQVQELNFRMIRLTKMCTGVKQGFKQLETPSLVIYLSEKSIKRSNTKARTSVQSSGHAVRTKRAIRENLRPSLDASRPKWILAQPSWVDTVNSTCGTVGVIGWDGTDGLISTIRWENMVGMDGMIRWDDTGSMFSTI</sequence>